<gene>
    <name evidence="1" type="ORF">N0V83_001053</name>
</gene>
<dbReference type="PANTHER" id="PTHR38790">
    <property type="entry name" value="2EXR DOMAIN-CONTAINING PROTEIN-RELATED"/>
    <property type="match status" value="1"/>
</dbReference>
<reference evidence="1" key="1">
    <citation type="submission" date="2022-10" db="EMBL/GenBank/DDBJ databases">
        <title>Tapping the CABI collections for fungal endophytes: first genome assemblies for Collariella, Neodidymelliopsis, Ascochyta clinopodiicola, Didymella pomorum, Didymosphaeria variabile, Neocosmospora piperis and Neocucurbitaria cava.</title>
        <authorList>
            <person name="Hill R."/>
        </authorList>
    </citation>
    <scope>NUCLEOTIDE SEQUENCE</scope>
    <source>
        <strain evidence="1">IMI 356814</strain>
    </source>
</reference>
<proteinExistence type="predicted"/>
<accession>A0A9W8YE67</accession>
<keyword evidence="2" id="KW-1185">Reference proteome</keyword>
<comment type="caution">
    <text evidence="1">The sequence shown here is derived from an EMBL/GenBank/DDBJ whole genome shotgun (WGS) entry which is preliminary data.</text>
</comment>
<dbReference type="OrthoDB" id="4790878at2759"/>
<organism evidence="1 2">
    <name type="scientific">Neocucurbitaria cava</name>
    <dbReference type="NCBI Taxonomy" id="798079"/>
    <lineage>
        <taxon>Eukaryota</taxon>
        <taxon>Fungi</taxon>
        <taxon>Dikarya</taxon>
        <taxon>Ascomycota</taxon>
        <taxon>Pezizomycotina</taxon>
        <taxon>Dothideomycetes</taxon>
        <taxon>Pleosporomycetidae</taxon>
        <taxon>Pleosporales</taxon>
        <taxon>Pleosporineae</taxon>
        <taxon>Cucurbitariaceae</taxon>
        <taxon>Neocucurbitaria</taxon>
    </lineage>
</organism>
<name>A0A9W8YE67_9PLEO</name>
<sequence>MSGNSNGSGPGAVCHLFRLSGELRNLIYEYVLSEDTILHYHHGTNSGRGSILARVPNINAPEYGGLYGGTTTGKTSNDAIPEGSKPVKWSLAKELDKVYYRYDANQLKFVNRQLYMETRGLVLRYNQLEFGLIVDFAEFLKCCPKHHYAHFRVLEVNHSIFLPDYVYNAGVPEAVEYVLEFCRRNPHVLVRDRLMDSVESIWFVVHFARLQLYWRRSTQLLDKVLNNSPARPVVLVVWREDNDMPSRPKIPGNLPENFRLCVKEKEVSETALQVWREACLASPRARRILSYVEGGIDVWVQAAREIIQSGI</sequence>
<protein>
    <submittedName>
        <fullName evidence="1">Uncharacterized protein</fullName>
    </submittedName>
</protein>
<dbReference type="PANTHER" id="PTHR38790:SF4">
    <property type="entry name" value="2EXR DOMAIN-CONTAINING PROTEIN"/>
    <property type="match status" value="1"/>
</dbReference>
<dbReference type="Proteomes" id="UP001140560">
    <property type="component" value="Unassembled WGS sequence"/>
</dbReference>
<dbReference type="EMBL" id="JAPEUY010000002">
    <property type="protein sequence ID" value="KAJ4375776.1"/>
    <property type="molecule type" value="Genomic_DNA"/>
</dbReference>
<evidence type="ECO:0000313" key="1">
    <source>
        <dbReference type="EMBL" id="KAJ4375776.1"/>
    </source>
</evidence>
<dbReference type="AlphaFoldDB" id="A0A9W8YE67"/>
<evidence type="ECO:0000313" key="2">
    <source>
        <dbReference type="Proteomes" id="UP001140560"/>
    </source>
</evidence>